<dbReference type="AlphaFoldDB" id="A0A640KFM1"/>
<evidence type="ECO:0000313" key="3">
    <source>
        <dbReference type="Proteomes" id="UP000419144"/>
    </source>
</evidence>
<dbReference type="EMBL" id="BLBS01000026">
    <property type="protein sequence ID" value="GET88343.1"/>
    <property type="molecule type" value="Genomic_DNA"/>
</dbReference>
<name>A0A640KFM1_LEITA</name>
<feature type="compositionally biased region" description="Basic and acidic residues" evidence="1">
    <location>
        <begin position="116"/>
        <end position="135"/>
    </location>
</feature>
<evidence type="ECO:0000256" key="1">
    <source>
        <dbReference type="SAM" id="MobiDB-lite"/>
    </source>
</evidence>
<evidence type="ECO:0000313" key="2">
    <source>
        <dbReference type="EMBL" id="GET88343.1"/>
    </source>
</evidence>
<feature type="compositionally biased region" description="Basic and acidic residues" evidence="1">
    <location>
        <begin position="169"/>
        <end position="185"/>
    </location>
</feature>
<proteinExistence type="predicted"/>
<sequence>MCSLVIWQRTHRHPHPRTDTPHSLPPFLHSFIALHHLLSTAPFSPPQKHGYSSQRQEGLPQERLQVREGWPDLPCGPRRRDDASRPVRSPHRRLGRCVPGGRAGVPDCGAAGAVREGGRAERQEAVPPEPAHRDAGCAPRRRHWHASEERDLVPQWCCAEHQQGDGEEEGRQEGQGDAERISPAA</sequence>
<dbReference type="Proteomes" id="UP000419144">
    <property type="component" value="Unassembled WGS sequence"/>
</dbReference>
<protein>
    <submittedName>
        <fullName evidence="2">Histone H2A, putative</fullName>
    </submittedName>
</protein>
<feature type="region of interest" description="Disordered" evidence="1">
    <location>
        <begin position="68"/>
        <end position="98"/>
    </location>
</feature>
<dbReference type="VEuPathDB" id="TriTrypDB:LtaPh_2111011"/>
<dbReference type="OrthoDB" id="10508314at2759"/>
<reference evidence="2" key="1">
    <citation type="submission" date="2019-11" db="EMBL/GenBank/DDBJ databases">
        <title>Leishmania tarentolae CDS.</title>
        <authorList>
            <person name="Goto Y."/>
            <person name="Yamagishi J."/>
        </authorList>
    </citation>
    <scope>NUCLEOTIDE SEQUENCE [LARGE SCALE GENOMIC DNA]</scope>
    <source>
        <strain evidence="2">Parrot Tar II</strain>
    </source>
</reference>
<organism evidence="2 3">
    <name type="scientific">Leishmania tarentolae</name>
    <name type="common">Sauroleishmania tarentolae</name>
    <dbReference type="NCBI Taxonomy" id="5689"/>
    <lineage>
        <taxon>Eukaryota</taxon>
        <taxon>Discoba</taxon>
        <taxon>Euglenozoa</taxon>
        <taxon>Kinetoplastea</taxon>
        <taxon>Metakinetoplastina</taxon>
        <taxon>Trypanosomatida</taxon>
        <taxon>Trypanosomatidae</taxon>
        <taxon>Leishmaniinae</taxon>
        <taxon>Leishmania</taxon>
        <taxon>lizard Leishmania</taxon>
    </lineage>
</organism>
<feature type="region of interest" description="Disordered" evidence="1">
    <location>
        <begin position="110"/>
        <end position="185"/>
    </location>
</feature>
<accession>A0A640KFM1</accession>
<gene>
    <name evidence="2" type="ORF">LtaPh_2111011</name>
</gene>
<keyword evidence="3" id="KW-1185">Reference proteome</keyword>
<comment type="caution">
    <text evidence="2">The sequence shown here is derived from an EMBL/GenBank/DDBJ whole genome shotgun (WGS) entry which is preliminary data.</text>
</comment>